<dbReference type="AlphaFoldDB" id="A0A179C0R0"/>
<gene>
    <name evidence="2" type="ORF">A4U53_11910</name>
</gene>
<accession>A0A179C0R0</accession>
<feature type="region of interest" description="Disordered" evidence="1">
    <location>
        <begin position="43"/>
        <end position="75"/>
    </location>
</feature>
<protein>
    <submittedName>
        <fullName evidence="2">Uncharacterized protein</fullName>
    </submittedName>
</protein>
<dbReference type="EMBL" id="LWBS01000022">
    <property type="protein sequence ID" value="OAP96884.1"/>
    <property type="molecule type" value="Genomic_DNA"/>
</dbReference>
<organism evidence="2">
    <name type="scientific">Rhizobium leguminosarum</name>
    <dbReference type="NCBI Taxonomy" id="384"/>
    <lineage>
        <taxon>Bacteria</taxon>
        <taxon>Pseudomonadati</taxon>
        <taxon>Pseudomonadota</taxon>
        <taxon>Alphaproteobacteria</taxon>
        <taxon>Hyphomicrobiales</taxon>
        <taxon>Rhizobiaceae</taxon>
        <taxon>Rhizobium/Agrobacterium group</taxon>
        <taxon>Rhizobium</taxon>
    </lineage>
</organism>
<name>A0A179C0R0_RHILE</name>
<sequence length="146" mass="16309">MTQILNVNRNADGQYEVTDAAGRLVEGPFETNAAAWKALDRLDNQNADVPDKRRSNKPVLWGKPEKGKSAKQVKREKKIAACQDKQMHRDAHKAVGWVRNIASAKFDPEGNRKYRDYKLGTFGAASEVKRIDPAAYLAEKAVRGES</sequence>
<evidence type="ECO:0000313" key="2">
    <source>
        <dbReference type="EMBL" id="OAP96884.1"/>
    </source>
</evidence>
<feature type="compositionally biased region" description="Basic and acidic residues" evidence="1">
    <location>
        <begin position="43"/>
        <end position="53"/>
    </location>
</feature>
<evidence type="ECO:0000256" key="1">
    <source>
        <dbReference type="SAM" id="MobiDB-lite"/>
    </source>
</evidence>
<reference evidence="2" key="1">
    <citation type="submission" date="2016-04" db="EMBL/GenBank/DDBJ databases">
        <title>Fast-growing isolate from the root nodules of Vavilovia formosa.</title>
        <authorList>
            <person name="Kimeklis A."/>
            <person name="Safronova V."/>
            <person name="Belimov A."/>
            <person name="Andronov E."/>
        </authorList>
    </citation>
    <scope>NUCLEOTIDE SEQUENCE [LARGE SCALE GENOMIC DNA]</scope>
    <source>
        <strain evidence="2">Vaf-46</strain>
    </source>
</reference>
<proteinExistence type="predicted"/>
<comment type="caution">
    <text evidence="2">The sequence shown here is derived from an EMBL/GenBank/DDBJ whole genome shotgun (WGS) entry which is preliminary data.</text>
</comment>